<dbReference type="PANTHER" id="PTHR13265">
    <property type="entry name" value="THO COMPLEX SUBUNIT 1"/>
    <property type="match status" value="1"/>
</dbReference>
<dbReference type="Proteomes" id="UP001448207">
    <property type="component" value="Unassembled WGS sequence"/>
</dbReference>
<evidence type="ECO:0000256" key="1">
    <source>
        <dbReference type="SAM" id="MobiDB-lite"/>
    </source>
</evidence>
<keyword evidence="3" id="KW-1185">Reference proteome</keyword>
<organism evidence="2 3">
    <name type="scientific">Phycomyces blakesleeanus</name>
    <dbReference type="NCBI Taxonomy" id="4837"/>
    <lineage>
        <taxon>Eukaryota</taxon>
        <taxon>Fungi</taxon>
        <taxon>Fungi incertae sedis</taxon>
        <taxon>Mucoromycota</taxon>
        <taxon>Mucoromycotina</taxon>
        <taxon>Mucoromycetes</taxon>
        <taxon>Mucorales</taxon>
        <taxon>Phycomycetaceae</taxon>
        <taxon>Phycomyces</taxon>
    </lineage>
</organism>
<dbReference type="PROSITE" id="PS51367">
    <property type="entry name" value="THAUMATIN_2"/>
    <property type="match status" value="1"/>
</dbReference>
<reference evidence="2 3" key="1">
    <citation type="submission" date="2024-04" db="EMBL/GenBank/DDBJ databases">
        <title>Symmetric and asymmetric DNA N6-adenine methylation regulates different biological responses in Mucorales.</title>
        <authorList>
            <consortium name="Lawrence Berkeley National Laboratory"/>
            <person name="Lax C."/>
            <person name="Mondo S.J."/>
            <person name="Osorio-Concepcion M."/>
            <person name="Muszewska A."/>
            <person name="Corrochano-Luque M."/>
            <person name="Gutierrez G."/>
            <person name="Riley R."/>
            <person name="Lipzen A."/>
            <person name="Guo J."/>
            <person name="Hundley H."/>
            <person name="Amirebrahimi M."/>
            <person name="Ng V."/>
            <person name="Lorenzo-Gutierrez D."/>
            <person name="Binder U."/>
            <person name="Yang J."/>
            <person name="Song Y."/>
            <person name="Canovas D."/>
            <person name="Navarro E."/>
            <person name="Freitag M."/>
            <person name="Gabaldon T."/>
            <person name="Grigoriev I.V."/>
            <person name="Corrochano L.M."/>
            <person name="Nicolas F.E."/>
            <person name="Garre V."/>
        </authorList>
    </citation>
    <scope>NUCLEOTIDE SEQUENCE [LARGE SCALE GENOMIC DNA]</scope>
    <source>
        <strain evidence="2 3">L51</strain>
    </source>
</reference>
<dbReference type="SMART" id="SM00205">
    <property type="entry name" value="THN"/>
    <property type="match status" value="1"/>
</dbReference>
<dbReference type="InterPro" id="IPR001938">
    <property type="entry name" value="Thaumatin"/>
</dbReference>
<feature type="region of interest" description="Disordered" evidence="1">
    <location>
        <begin position="283"/>
        <end position="308"/>
    </location>
</feature>
<dbReference type="GO" id="GO:0003746">
    <property type="term" value="F:translation elongation factor activity"/>
    <property type="evidence" value="ECO:0007669"/>
    <property type="project" value="UniProtKB-KW"/>
</dbReference>
<dbReference type="InterPro" id="IPR037176">
    <property type="entry name" value="Osmotin/thaumatin-like_sf"/>
</dbReference>
<gene>
    <name evidence="2" type="ORF">J3Q64DRAFT_1683342</name>
</gene>
<evidence type="ECO:0000313" key="3">
    <source>
        <dbReference type="Proteomes" id="UP001448207"/>
    </source>
</evidence>
<comment type="caution">
    <text evidence="2">The sequence shown here is derived from an EMBL/GenBank/DDBJ whole genome shotgun (WGS) entry which is preliminary data.</text>
</comment>
<keyword evidence="2" id="KW-0251">Elongation factor</keyword>
<feature type="region of interest" description="Disordered" evidence="1">
    <location>
        <begin position="572"/>
        <end position="592"/>
    </location>
</feature>
<dbReference type="Pfam" id="PF00314">
    <property type="entry name" value="Thaumatin"/>
    <property type="match status" value="1"/>
</dbReference>
<dbReference type="Gene3D" id="2.60.110.10">
    <property type="entry name" value="Thaumatin"/>
    <property type="match status" value="1"/>
</dbReference>
<name>A0ABR3ARK4_PHYBL</name>
<accession>A0ABR3ARK4</accession>
<protein>
    <submittedName>
        <fullName evidence="2">THO complex subunit 1 transcription elongation factor-domain-containing protein</fullName>
    </submittedName>
</protein>
<dbReference type="PANTHER" id="PTHR13265:SF0">
    <property type="entry name" value="HPR1"/>
    <property type="match status" value="1"/>
</dbReference>
<proteinExistence type="predicted"/>
<evidence type="ECO:0000313" key="2">
    <source>
        <dbReference type="EMBL" id="KAL0078416.1"/>
    </source>
</evidence>
<sequence length="835" mass="95070">MSKFADFRLHAQKAVSECIEAAAHHRHSSNTNTLPPQFVQSLVQTHIAPIGGSENTLNVVLVEGKADWRKSALELVFRRSLLNIMNKWPEAEKERFYQLSDCLDIALTSSESDYLDTVIPLTLIEELLDVHTIAGCEDFFDYVEKRKEHLIVNMVPGRGKGLVLLRMCNEMLRRLSQEKNMVFCGRILMFLANSLPLGERSGVNLRGDFNNEPIHCDKDEDVNADPTMTDEQKAFYKLFWSIRKYFSSPPTIFQGENFIELQRGAEAILERFQTIASQEKAMSGDSDIVETSGRKRKRMAGSSIDDPDDAEEMLKEINHDYQFPRLLSSRKLLELEMEDARFRRNVIVQFLILFQYLSGFTQTEKENTQQLLAARGATKQSLAQPPFSLEEEQNQWVINMRESLLNLLRLTKPHGELYTDIVLTILRHERNWIIWKASGCPAFEKPPINAEELKQIWQNKKPKMTRPSPPYRFLYGNVEMTQMYGKPHETLSEVMLSRRKMPEPILVLEKALLELNKNAATSSIEERFDLANGALFQATRLMCRSHAYLIPKVYQSKKEVYKVLWESNMNIDEKPGTDAKPTGPERGTGEPVTARHVEAEIQMFIIPFIPLARIIQYTKANKQIDVVNQCQHGIRVGYQTNGNRHSRTFSVRPNSDSHRLIVDSEWAGRIWARPSCGSRRCGSVAGATSPASLAEFKMTGANGVDYYDVSFVDGYNLPIRIAPTVVSGLDHLDSNDLMHCQPTVCKSLPVCPVDLRYQDSKGKFVACRSACSRYQDDAYCCTGEFSTPETCSTNHYANAIKNACPNSYSYAYDDQTSVYVCKARHYTVTFCPQED</sequence>
<dbReference type="SUPFAM" id="SSF49870">
    <property type="entry name" value="Osmotin, thaumatin-like protein"/>
    <property type="match status" value="1"/>
</dbReference>
<dbReference type="Pfam" id="PF11957">
    <property type="entry name" value="efThoc1"/>
    <property type="match status" value="1"/>
</dbReference>
<keyword evidence="2" id="KW-0648">Protein biosynthesis</keyword>
<dbReference type="InterPro" id="IPR021861">
    <property type="entry name" value="THO_THOC1"/>
</dbReference>
<dbReference type="EMBL" id="JBCLYO010000025">
    <property type="protein sequence ID" value="KAL0078416.1"/>
    <property type="molecule type" value="Genomic_DNA"/>
</dbReference>